<comment type="similarity">
    <text evidence="2">Belongs to the MscS (TC 1.A.23) family.</text>
</comment>
<evidence type="ECO:0000256" key="1">
    <source>
        <dbReference type="ARBA" id="ARBA00004651"/>
    </source>
</evidence>
<evidence type="ECO:0000256" key="4">
    <source>
        <dbReference type="ARBA" id="ARBA00022692"/>
    </source>
</evidence>
<dbReference type="GO" id="GO:0008381">
    <property type="term" value="F:mechanosensitive monoatomic ion channel activity"/>
    <property type="evidence" value="ECO:0007669"/>
    <property type="project" value="InterPro"/>
</dbReference>
<reference evidence="10 11" key="1">
    <citation type="submission" date="2016-06" db="EMBL/GenBank/DDBJ databases">
        <title>Discovery of anaerobic lithoheterotrophic haloarchaeon capable of sulfur respiration by hydrogen and formate.</title>
        <authorList>
            <person name="Sorokin D.Y."/>
            <person name="Kublanov I.V."/>
            <person name="Roman P."/>
            <person name="Sinninghe Damste J.S."/>
            <person name="Golyshin P.N."/>
            <person name="Rojo D."/>
            <person name="Ciordia S."/>
            <person name="Mena Md.C."/>
            <person name="Ferrer M."/>
            <person name="Smedile F."/>
            <person name="Messina E."/>
            <person name="La Cono V."/>
            <person name="Yakimov M.M."/>
        </authorList>
    </citation>
    <scope>NUCLEOTIDE SEQUENCE [LARGE SCALE GENOMIC DNA]</scope>
    <source>
        <strain evidence="10 11">HTSR1</strain>
    </source>
</reference>
<dbReference type="InterPro" id="IPR023408">
    <property type="entry name" value="MscS_beta-dom_sf"/>
</dbReference>
<sequence>MVLETMAVISTLLTLLRRLLLALESLAVVIVVFGLVYLFGRYVVVPTVDYAFDSVTADETLKHTIHKVTGAAFLLLGFYLALPLSGLATTPTTVAAITAGGTIAVGFASREILSNFVSGVILVLDPEFRIGDWIRWGETEGVIEAIGFRVTRVHTFDNELITVPNSQLTTNQVWNPANKDRRRVTCRIGIDYDADIQTARDILLQVALAQESIEDRPAPTIHVVELAESDIGLKVLFWIGDPERAEIVSIQSEYFEQAKAQLDAAGIDMPYPHRELTGSVAVHDRSDSNSAR</sequence>
<name>A0A1D8S496_9EURY</name>
<feature type="domain" description="Mechanosensitive ion channel MscS" evidence="8">
    <location>
        <begin position="112"/>
        <end position="175"/>
    </location>
</feature>
<dbReference type="InterPro" id="IPR006685">
    <property type="entry name" value="MscS_channel_2nd"/>
</dbReference>
<keyword evidence="3" id="KW-1003">Cell membrane</keyword>
<dbReference type="Proteomes" id="UP000185608">
    <property type="component" value="Chromosome"/>
</dbReference>
<comment type="subcellular location">
    <subcellularLocation>
        <location evidence="1">Cell membrane</location>
        <topology evidence="1">Multi-pass membrane protein</topology>
    </subcellularLocation>
</comment>
<evidence type="ECO:0000313" key="11">
    <source>
        <dbReference type="Proteomes" id="UP000185608"/>
    </source>
</evidence>
<dbReference type="Gene3D" id="2.30.30.60">
    <property type="match status" value="1"/>
</dbReference>
<keyword evidence="4 7" id="KW-0812">Transmembrane</keyword>
<keyword evidence="5 7" id="KW-1133">Transmembrane helix</keyword>
<evidence type="ECO:0000259" key="9">
    <source>
        <dbReference type="Pfam" id="PF21082"/>
    </source>
</evidence>
<dbReference type="InterPro" id="IPR010920">
    <property type="entry name" value="LSM_dom_sf"/>
</dbReference>
<evidence type="ECO:0000313" key="10">
    <source>
        <dbReference type="EMBL" id="AOW80180.1"/>
    </source>
</evidence>
<protein>
    <submittedName>
        <fullName evidence="10">MscS Mechanosensitive ion channel</fullName>
    </submittedName>
</protein>
<feature type="domain" description="Mechanosensitive ion channel MscS C-terminal" evidence="9">
    <location>
        <begin position="184"/>
        <end position="269"/>
    </location>
</feature>
<dbReference type="InterPro" id="IPR049278">
    <property type="entry name" value="MS_channel_C"/>
</dbReference>
<dbReference type="InterPro" id="IPR011066">
    <property type="entry name" value="MscS_channel_C_sf"/>
</dbReference>
<evidence type="ECO:0000256" key="3">
    <source>
        <dbReference type="ARBA" id="ARBA00022475"/>
    </source>
</evidence>
<evidence type="ECO:0000256" key="7">
    <source>
        <dbReference type="SAM" id="Phobius"/>
    </source>
</evidence>
<dbReference type="KEGG" id="halh:HTSR_0997"/>
<dbReference type="Gene3D" id="1.10.287.1260">
    <property type="match status" value="1"/>
</dbReference>
<feature type="transmembrane region" description="Helical" evidence="7">
    <location>
        <begin position="21"/>
        <end position="44"/>
    </location>
</feature>
<dbReference type="PANTHER" id="PTHR30221:SF1">
    <property type="entry name" value="SMALL-CONDUCTANCE MECHANOSENSITIVE CHANNEL"/>
    <property type="match status" value="1"/>
</dbReference>
<evidence type="ECO:0000256" key="5">
    <source>
        <dbReference type="ARBA" id="ARBA00022989"/>
    </source>
</evidence>
<accession>A0A1D8S496</accession>
<dbReference type="STRING" id="1873524.HSR6_1030"/>
<proteinExistence type="inferred from homology"/>
<dbReference type="Pfam" id="PF00924">
    <property type="entry name" value="MS_channel_2nd"/>
    <property type="match status" value="1"/>
</dbReference>
<dbReference type="InterPro" id="IPR045275">
    <property type="entry name" value="MscS_archaea/bacteria_type"/>
</dbReference>
<dbReference type="Gene3D" id="3.30.70.100">
    <property type="match status" value="1"/>
</dbReference>
<dbReference type="PANTHER" id="PTHR30221">
    <property type="entry name" value="SMALL-CONDUCTANCE MECHANOSENSITIVE CHANNEL"/>
    <property type="match status" value="1"/>
</dbReference>
<keyword evidence="6 7" id="KW-0472">Membrane</keyword>
<gene>
    <name evidence="10" type="ORF">HTSR_0997</name>
</gene>
<dbReference type="GO" id="GO:0005886">
    <property type="term" value="C:plasma membrane"/>
    <property type="evidence" value="ECO:0007669"/>
    <property type="project" value="UniProtKB-SubCell"/>
</dbReference>
<evidence type="ECO:0000256" key="2">
    <source>
        <dbReference type="ARBA" id="ARBA00008017"/>
    </source>
</evidence>
<dbReference type="SUPFAM" id="SSF82689">
    <property type="entry name" value="Mechanosensitive channel protein MscS (YggB), C-terminal domain"/>
    <property type="match status" value="1"/>
</dbReference>
<dbReference type="SUPFAM" id="SSF50182">
    <property type="entry name" value="Sm-like ribonucleoproteins"/>
    <property type="match status" value="1"/>
</dbReference>
<dbReference type="Pfam" id="PF21082">
    <property type="entry name" value="MS_channel_3rd"/>
    <property type="match status" value="1"/>
</dbReference>
<evidence type="ECO:0000259" key="8">
    <source>
        <dbReference type="Pfam" id="PF00924"/>
    </source>
</evidence>
<evidence type="ECO:0000256" key="6">
    <source>
        <dbReference type="ARBA" id="ARBA00023136"/>
    </source>
</evidence>
<dbReference type="AlphaFoldDB" id="A0A1D8S496"/>
<organism evidence="10 11">
    <name type="scientific">Halodesulfurarchaeum formicicum</name>
    <dbReference type="NCBI Taxonomy" id="1873524"/>
    <lineage>
        <taxon>Archaea</taxon>
        <taxon>Methanobacteriati</taxon>
        <taxon>Methanobacteriota</taxon>
        <taxon>Stenosarchaea group</taxon>
        <taxon>Halobacteria</taxon>
        <taxon>Halobacteriales</taxon>
        <taxon>Halobacteriaceae</taxon>
        <taxon>Halodesulfurarchaeum</taxon>
    </lineage>
</organism>
<feature type="transmembrane region" description="Helical" evidence="7">
    <location>
        <begin position="64"/>
        <end position="82"/>
    </location>
</feature>
<dbReference type="EMBL" id="CP016070">
    <property type="protein sequence ID" value="AOW80180.1"/>
    <property type="molecule type" value="Genomic_DNA"/>
</dbReference>